<reference evidence="15" key="1">
    <citation type="submission" date="2014-09" db="EMBL/GenBank/DDBJ databases">
        <authorList>
            <person name="Gomez-Valero L."/>
        </authorList>
    </citation>
    <scope>NUCLEOTIDE SEQUENCE [LARGE SCALE GENOMIC DNA]</scope>
    <source>
        <strain evidence="15">ATCC700992</strain>
    </source>
</reference>
<keyword evidence="6" id="KW-0547">Nucleotide-binding</keyword>
<dbReference type="Gene3D" id="3.30.70.560">
    <property type="entry name" value="7,8-Dihydro-6-hydroxymethylpterin-pyrophosphokinase HPPK"/>
    <property type="match status" value="1"/>
</dbReference>
<evidence type="ECO:0000256" key="5">
    <source>
        <dbReference type="ARBA" id="ARBA00022679"/>
    </source>
</evidence>
<dbReference type="GO" id="GO:0016301">
    <property type="term" value="F:kinase activity"/>
    <property type="evidence" value="ECO:0007669"/>
    <property type="project" value="UniProtKB-KW"/>
</dbReference>
<dbReference type="EMBL" id="LN614827">
    <property type="protein sequence ID" value="CEG57008.1"/>
    <property type="molecule type" value="Genomic_DNA"/>
</dbReference>
<sequence>MNLCYLSLGSNQKFPERQIRQAIESIKNIRSTAVLKVSSLYWNKAWGLQVQQDFCNVIVEIVTALSPELLLTCCKRIEKKQGRVRKRRWGPRTLDIDIILYGSRKINTHNLCIPHPHMLSRDFVLTPLLEINPNIQLTPLQESTTL</sequence>
<dbReference type="GO" id="GO:0003848">
    <property type="term" value="F:2-amino-4-hydroxy-6-hydroxymethyldihydropteridine diphosphokinase activity"/>
    <property type="evidence" value="ECO:0007669"/>
    <property type="project" value="UniProtKB-EC"/>
</dbReference>
<evidence type="ECO:0000256" key="8">
    <source>
        <dbReference type="ARBA" id="ARBA00022840"/>
    </source>
</evidence>
<evidence type="ECO:0000259" key="13">
    <source>
        <dbReference type="PROSITE" id="PS00794"/>
    </source>
</evidence>
<proteinExistence type="inferred from homology"/>
<dbReference type="OrthoDB" id="9808041at2"/>
<dbReference type="Proteomes" id="UP000032430">
    <property type="component" value="Chromosome I"/>
</dbReference>
<dbReference type="EC" id="2.7.6.3" evidence="3"/>
<dbReference type="AlphaFoldDB" id="A0A098G3G3"/>
<dbReference type="UniPathway" id="UPA00077">
    <property type="reaction ID" value="UER00155"/>
</dbReference>
<name>A0A098G3G3_9GAMM</name>
<dbReference type="Pfam" id="PF01288">
    <property type="entry name" value="HPPK"/>
    <property type="match status" value="1"/>
</dbReference>
<dbReference type="PANTHER" id="PTHR43071">
    <property type="entry name" value="2-AMINO-4-HYDROXY-6-HYDROXYMETHYLDIHYDROPTERIDINE PYROPHOSPHOKINASE"/>
    <property type="match status" value="1"/>
</dbReference>
<dbReference type="SUPFAM" id="SSF55083">
    <property type="entry name" value="6-hydroxymethyl-7,8-dihydropterin pyrophosphokinase, HPPK"/>
    <property type="match status" value="1"/>
</dbReference>
<evidence type="ECO:0000256" key="4">
    <source>
        <dbReference type="ARBA" id="ARBA00016218"/>
    </source>
</evidence>
<dbReference type="GO" id="GO:0046656">
    <property type="term" value="P:folic acid biosynthetic process"/>
    <property type="evidence" value="ECO:0007669"/>
    <property type="project" value="UniProtKB-KW"/>
</dbReference>
<dbReference type="KEGG" id="lfa:LFA_1599"/>
<comment type="pathway">
    <text evidence="1">Cofactor biosynthesis; tetrahydrofolate biosynthesis; 2-amino-4-hydroxy-6-hydroxymethyl-7,8-dihydropteridine diphosphate from 7,8-dihydroneopterin triphosphate: step 4/4.</text>
</comment>
<evidence type="ECO:0000256" key="9">
    <source>
        <dbReference type="ARBA" id="ARBA00022909"/>
    </source>
</evidence>
<keyword evidence="15" id="KW-1185">Reference proteome</keyword>
<dbReference type="RefSeq" id="WP_045095580.1">
    <property type="nucleotide sequence ID" value="NZ_LN614827.1"/>
</dbReference>
<dbReference type="PROSITE" id="PS00794">
    <property type="entry name" value="HPPK"/>
    <property type="match status" value="1"/>
</dbReference>
<keyword evidence="5 14" id="KW-0808">Transferase</keyword>
<dbReference type="InterPro" id="IPR035907">
    <property type="entry name" value="Hppk_sf"/>
</dbReference>
<keyword evidence="8" id="KW-0067">ATP-binding</keyword>
<evidence type="ECO:0000313" key="14">
    <source>
        <dbReference type="EMBL" id="CEG57008.1"/>
    </source>
</evidence>
<evidence type="ECO:0000256" key="3">
    <source>
        <dbReference type="ARBA" id="ARBA00013253"/>
    </source>
</evidence>
<keyword evidence="7 14" id="KW-0418">Kinase</keyword>
<protein>
    <recommendedName>
        <fullName evidence="4">2-amino-4-hydroxy-6-hydroxymethyldihydropteridine pyrophosphokinase</fullName>
        <ecNumber evidence="3">2.7.6.3</ecNumber>
    </recommendedName>
    <alternativeName>
        <fullName evidence="11">6-hydroxymethyl-7,8-dihydropterin pyrophosphokinase</fullName>
    </alternativeName>
    <alternativeName>
        <fullName evidence="12">7,8-dihydro-6-hydroxymethylpterin-pyrophosphokinase</fullName>
    </alternativeName>
</protein>
<dbReference type="GO" id="GO:0005524">
    <property type="term" value="F:ATP binding"/>
    <property type="evidence" value="ECO:0007669"/>
    <property type="project" value="UniProtKB-KW"/>
</dbReference>
<evidence type="ECO:0000313" key="15">
    <source>
        <dbReference type="Proteomes" id="UP000032430"/>
    </source>
</evidence>
<evidence type="ECO:0000256" key="11">
    <source>
        <dbReference type="ARBA" id="ARBA00029766"/>
    </source>
</evidence>
<evidence type="ECO:0000256" key="10">
    <source>
        <dbReference type="ARBA" id="ARBA00029409"/>
    </source>
</evidence>
<evidence type="ECO:0000256" key="2">
    <source>
        <dbReference type="ARBA" id="ARBA00005810"/>
    </source>
</evidence>
<accession>A0A098G3G3</accession>
<gene>
    <name evidence="14" type="primary">folK</name>
    <name evidence="14" type="ORF">LFA_1599</name>
</gene>
<evidence type="ECO:0000256" key="1">
    <source>
        <dbReference type="ARBA" id="ARBA00005051"/>
    </source>
</evidence>
<dbReference type="InterPro" id="IPR000550">
    <property type="entry name" value="Hppk"/>
</dbReference>
<evidence type="ECO:0000256" key="7">
    <source>
        <dbReference type="ARBA" id="ARBA00022777"/>
    </source>
</evidence>
<comment type="function">
    <text evidence="10">Catalyzes the transfer of pyrophosphate from adenosine triphosphate (ATP) to 6-hydroxymethyl-7,8-dihydropterin, an enzymatic step in folate biosynthesis pathway.</text>
</comment>
<dbReference type="HOGENOM" id="CLU_097916_2_3_6"/>
<feature type="domain" description="7,8-dihydro-6-hydroxymethylpterin-pyrophosphokinase" evidence="13">
    <location>
        <begin position="88"/>
        <end position="99"/>
    </location>
</feature>
<dbReference type="GO" id="GO:0046654">
    <property type="term" value="P:tetrahydrofolate biosynthetic process"/>
    <property type="evidence" value="ECO:0007669"/>
    <property type="project" value="UniProtKB-UniPathway"/>
</dbReference>
<dbReference type="NCBIfam" id="TIGR01498">
    <property type="entry name" value="folK"/>
    <property type="match status" value="1"/>
</dbReference>
<organism evidence="14 15">
    <name type="scientific">Legionella fallonii LLAP-10</name>
    <dbReference type="NCBI Taxonomy" id="1212491"/>
    <lineage>
        <taxon>Bacteria</taxon>
        <taxon>Pseudomonadati</taxon>
        <taxon>Pseudomonadota</taxon>
        <taxon>Gammaproteobacteria</taxon>
        <taxon>Legionellales</taxon>
        <taxon>Legionellaceae</taxon>
        <taxon>Legionella</taxon>
    </lineage>
</organism>
<comment type="similarity">
    <text evidence="2">Belongs to the HPPK family.</text>
</comment>
<dbReference type="CDD" id="cd00483">
    <property type="entry name" value="HPPK"/>
    <property type="match status" value="1"/>
</dbReference>
<evidence type="ECO:0000256" key="12">
    <source>
        <dbReference type="ARBA" id="ARBA00033413"/>
    </source>
</evidence>
<dbReference type="STRING" id="1212491.LFA_1599"/>
<dbReference type="PANTHER" id="PTHR43071:SF1">
    <property type="entry name" value="2-AMINO-4-HYDROXY-6-HYDROXYMETHYLDIHYDROPTERIDINE PYROPHOSPHOKINASE"/>
    <property type="match status" value="1"/>
</dbReference>
<keyword evidence="9" id="KW-0289">Folate biosynthesis</keyword>
<evidence type="ECO:0000256" key="6">
    <source>
        <dbReference type="ARBA" id="ARBA00022741"/>
    </source>
</evidence>